<evidence type="ECO:0000313" key="3">
    <source>
        <dbReference type="Proteomes" id="UP000800094"/>
    </source>
</evidence>
<feature type="compositionally biased region" description="Acidic residues" evidence="1">
    <location>
        <begin position="189"/>
        <end position="210"/>
    </location>
</feature>
<evidence type="ECO:0000313" key="2">
    <source>
        <dbReference type="EMBL" id="KAF2247953.1"/>
    </source>
</evidence>
<dbReference type="GeneID" id="54580197"/>
<dbReference type="AlphaFoldDB" id="A0A6A6IEL5"/>
<dbReference type="EMBL" id="ML987196">
    <property type="protein sequence ID" value="KAF2247953.1"/>
    <property type="molecule type" value="Genomic_DNA"/>
</dbReference>
<dbReference type="RefSeq" id="XP_033682957.1">
    <property type="nucleotide sequence ID" value="XM_033826867.1"/>
</dbReference>
<feature type="region of interest" description="Disordered" evidence="1">
    <location>
        <begin position="189"/>
        <end position="254"/>
    </location>
</feature>
<feature type="compositionally biased region" description="Acidic residues" evidence="1">
    <location>
        <begin position="219"/>
        <end position="233"/>
    </location>
</feature>
<protein>
    <submittedName>
        <fullName evidence="2">Uncharacterized protein</fullName>
    </submittedName>
</protein>
<evidence type="ECO:0000256" key="1">
    <source>
        <dbReference type="SAM" id="MobiDB-lite"/>
    </source>
</evidence>
<gene>
    <name evidence="2" type="ORF">BU26DRAFT_505727</name>
</gene>
<sequence length="473" mass="52532">MAPADIAGTESLQCTNPSKHPLITASLQKVLKLLCISDAETLLAKLVTTDSFLLRWTAYRDAYLLHPHFNEEGLNKGGDKMYQLFEHIRREVNGRSAKMSRLGEGASGRAHTVRLFSSLVKSLTGEGGFYDKGDKDDEVWLSQICEQLYGLVKHLRGEYAHGHGVLMDAIEEKKPCIWLNQKEDELWETVDEEEDDVEERSAVSEDDSASDDFQPSESEKEEEPVEDDSEDDLNTTTKAKATKPPTPPKETRVERIAFEEVPTGRRGRSDFTDALLPLARKRLHHETDKIEPNLCEFPSRKPFLAPRQQGLGVRAQPVEPPVELGTTFTAMKSMLEPKPLPRPEFQKLKGMPAKPTSGEQLHFEGLYSLTGNFGRSPIQTPMVEAPKARIGNEYSLDHLFKSPPPPAYTPPAKRGGLWELLDSVPDDNECFSPCYGVESGVRWALEGPHAGTSLALEIDNGIFASKEPVASGA</sequence>
<reference evidence="2" key="1">
    <citation type="journal article" date="2020" name="Stud. Mycol.">
        <title>101 Dothideomycetes genomes: a test case for predicting lifestyles and emergence of pathogens.</title>
        <authorList>
            <person name="Haridas S."/>
            <person name="Albert R."/>
            <person name="Binder M."/>
            <person name="Bloem J."/>
            <person name="Labutti K."/>
            <person name="Salamov A."/>
            <person name="Andreopoulos B."/>
            <person name="Baker S."/>
            <person name="Barry K."/>
            <person name="Bills G."/>
            <person name="Bluhm B."/>
            <person name="Cannon C."/>
            <person name="Castanera R."/>
            <person name="Culley D."/>
            <person name="Daum C."/>
            <person name="Ezra D."/>
            <person name="Gonzalez J."/>
            <person name="Henrissat B."/>
            <person name="Kuo A."/>
            <person name="Liang C."/>
            <person name="Lipzen A."/>
            <person name="Lutzoni F."/>
            <person name="Magnuson J."/>
            <person name="Mondo S."/>
            <person name="Nolan M."/>
            <person name="Ohm R."/>
            <person name="Pangilinan J."/>
            <person name="Park H.-J."/>
            <person name="Ramirez L."/>
            <person name="Alfaro M."/>
            <person name="Sun H."/>
            <person name="Tritt A."/>
            <person name="Yoshinaga Y."/>
            <person name="Zwiers L.-H."/>
            <person name="Turgeon B."/>
            <person name="Goodwin S."/>
            <person name="Spatafora J."/>
            <person name="Crous P."/>
            <person name="Grigoriev I."/>
        </authorList>
    </citation>
    <scope>NUCLEOTIDE SEQUENCE</scope>
    <source>
        <strain evidence="2">CBS 122368</strain>
    </source>
</reference>
<dbReference type="OrthoDB" id="3800783at2759"/>
<organism evidence="2 3">
    <name type="scientific">Trematosphaeria pertusa</name>
    <dbReference type="NCBI Taxonomy" id="390896"/>
    <lineage>
        <taxon>Eukaryota</taxon>
        <taxon>Fungi</taxon>
        <taxon>Dikarya</taxon>
        <taxon>Ascomycota</taxon>
        <taxon>Pezizomycotina</taxon>
        <taxon>Dothideomycetes</taxon>
        <taxon>Pleosporomycetidae</taxon>
        <taxon>Pleosporales</taxon>
        <taxon>Massarineae</taxon>
        <taxon>Trematosphaeriaceae</taxon>
        <taxon>Trematosphaeria</taxon>
    </lineage>
</organism>
<name>A0A6A6IEL5_9PLEO</name>
<keyword evidence="3" id="KW-1185">Reference proteome</keyword>
<accession>A0A6A6IEL5</accession>
<dbReference type="Proteomes" id="UP000800094">
    <property type="component" value="Unassembled WGS sequence"/>
</dbReference>
<proteinExistence type="predicted"/>